<keyword evidence="2" id="KW-1185">Reference proteome</keyword>
<comment type="caution">
    <text evidence="1">The sequence shown here is derived from an EMBL/GenBank/DDBJ whole genome shotgun (WGS) entry which is preliminary data.</text>
</comment>
<gene>
    <name evidence="1" type="ORF">CLV58_14016</name>
</gene>
<evidence type="ECO:0000313" key="1">
    <source>
        <dbReference type="EMBL" id="PRY24117.1"/>
    </source>
</evidence>
<dbReference type="OrthoDB" id="763750at2"/>
<sequence length="175" mass="19587">MPAPRRRRINIELLLGISATFLSLAALVVSIVQTSIAREQQHASVWPYLQVLTSNLEDELHYELENKGVGPAIIRDFEITYRGKTYKNVCQVFYSVIGRTTSGGKGFGTVSKGMVFKSGDDMDMLFVTKNDTIVSQVNAMLGDSSFHIRIRYADVYGNCWLLDREKVTELGSCPE</sequence>
<dbReference type="Proteomes" id="UP000238375">
    <property type="component" value="Unassembled WGS sequence"/>
</dbReference>
<dbReference type="RefSeq" id="WP_106140776.1">
    <property type="nucleotide sequence ID" value="NZ_PVTE01000040.1"/>
</dbReference>
<dbReference type="AlphaFoldDB" id="A0A2T0RSL1"/>
<name>A0A2T0RSL1_9BACT</name>
<protein>
    <submittedName>
        <fullName evidence="1">Uncharacterized protein</fullName>
    </submittedName>
</protein>
<organism evidence="1 2">
    <name type="scientific">Spirosoma oryzae</name>
    <dbReference type="NCBI Taxonomy" id="1469603"/>
    <lineage>
        <taxon>Bacteria</taxon>
        <taxon>Pseudomonadati</taxon>
        <taxon>Bacteroidota</taxon>
        <taxon>Cytophagia</taxon>
        <taxon>Cytophagales</taxon>
        <taxon>Cytophagaceae</taxon>
        <taxon>Spirosoma</taxon>
    </lineage>
</organism>
<accession>A0A2T0RSL1</accession>
<evidence type="ECO:0000313" key="2">
    <source>
        <dbReference type="Proteomes" id="UP000238375"/>
    </source>
</evidence>
<reference evidence="1 2" key="1">
    <citation type="submission" date="2018-03" db="EMBL/GenBank/DDBJ databases">
        <title>Genomic Encyclopedia of Archaeal and Bacterial Type Strains, Phase II (KMG-II): from individual species to whole genera.</title>
        <authorList>
            <person name="Goeker M."/>
        </authorList>
    </citation>
    <scope>NUCLEOTIDE SEQUENCE [LARGE SCALE GENOMIC DNA]</scope>
    <source>
        <strain evidence="1 2">DSM 28354</strain>
    </source>
</reference>
<proteinExistence type="predicted"/>
<dbReference type="EMBL" id="PVTE01000040">
    <property type="protein sequence ID" value="PRY24117.1"/>
    <property type="molecule type" value="Genomic_DNA"/>
</dbReference>